<evidence type="ECO:0000256" key="15">
    <source>
        <dbReference type="RuleBase" id="RU367035"/>
    </source>
</evidence>
<evidence type="ECO:0000256" key="16">
    <source>
        <dbReference type="SAM" id="Coils"/>
    </source>
</evidence>
<keyword evidence="10 15" id="KW-0406">Ion transport</keyword>
<evidence type="ECO:0000256" key="6">
    <source>
        <dbReference type="ARBA" id="ARBA00022692"/>
    </source>
</evidence>
<keyword evidence="4 15" id="KW-0109">Calcium transport</keyword>
<evidence type="ECO:0000256" key="13">
    <source>
        <dbReference type="ARBA" id="ARBA00023303"/>
    </source>
</evidence>
<evidence type="ECO:0000256" key="11">
    <source>
        <dbReference type="ARBA" id="ARBA00023128"/>
    </source>
</evidence>
<evidence type="ECO:0000256" key="8">
    <source>
        <dbReference type="ARBA" id="ARBA00022837"/>
    </source>
</evidence>
<keyword evidence="9 15" id="KW-1133">Transmembrane helix</keyword>
<keyword evidence="11 15" id="KW-0496">Mitochondrion</keyword>
<evidence type="ECO:0000256" key="7">
    <source>
        <dbReference type="ARBA" id="ARBA00022792"/>
    </source>
</evidence>
<keyword evidence="8 15" id="KW-0106">Calcium</keyword>
<feature type="coiled-coil region" evidence="16">
    <location>
        <begin position="144"/>
        <end position="171"/>
    </location>
</feature>
<evidence type="ECO:0000256" key="14">
    <source>
        <dbReference type="ARBA" id="ARBA00036634"/>
    </source>
</evidence>
<dbReference type="GO" id="GO:0036444">
    <property type="term" value="P:calcium import into the mitochondrion"/>
    <property type="evidence" value="ECO:0007669"/>
    <property type="project" value="UniProtKB-ARBA"/>
</dbReference>
<evidence type="ECO:0000259" key="17">
    <source>
        <dbReference type="Pfam" id="PF04678"/>
    </source>
</evidence>
<keyword evidence="12 15" id="KW-0472">Membrane</keyword>
<accession>A0A9P0E3K2</accession>
<keyword evidence="3 15" id="KW-0813">Transport</keyword>
<name>A0A9P0E3K2_NEZVI</name>
<dbReference type="PANTHER" id="PTHR13462">
    <property type="entry name" value="CALCIUM UNIPORTER PROTEIN, MITOCHONDRIAL"/>
    <property type="match status" value="1"/>
</dbReference>
<evidence type="ECO:0000256" key="12">
    <source>
        <dbReference type="ARBA" id="ARBA00023136"/>
    </source>
</evidence>
<evidence type="ECO:0000256" key="2">
    <source>
        <dbReference type="ARBA" id="ARBA00005653"/>
    </source>
</evidence>
<dbReference type="EMBL" id="OV725077">
    <property type="protein sequence ID" value="CAH1389478.1"/>
    <property type="molecule type" value="Genomic_DNA"/>
</dbReference>
<comment type="domain">
    <text evidence="15">The selectivity filter, in which calcium ions are arranged in single file, is composed of two acidic rings separated by one helical turn along the central axis of the channel pore.</text>
</comment>
<dbReference type="GO" id="GO:0051560">
    <property type="term" value="P:mitochondrial calcium ion homeostasis"/>
    <property type="evidence" value="ECO:0007669"/>
    <property type="project" value="UniProtKB-UniRule"/>
</dbReference>
<evidence type="ECO:0000256" key="4">
    <source>
        <dbReference type="ARBA" id="ARBA00022568"/>
    </source>
</evidence>
<dbReference type="GO" id="GO:1990246">
    <property type="term" value="C:uniplex complex"/>
    <property type="evidence" value="ECO:0007669"/>
    <property type="project" value="TreeGrafter"/>
</dbReference>
<dbReference type="InterPro" id="IPR039055">
    <property type="entry name" value="MCU_fam"/>
</dbReference>
<keyword evidence="13 15" id="KW-0407">Ion channel</keyword>
<evidence type="ECO:0000313" key="19">
    <source>
        <dbReference type="Proteomes" id="UP001152798"/>
    </source>
</evidence>
<dbReference type="Pfam" id="PF04678">
    <property type="entry name" value="MCU"/>
    <property type="match status" value="1"/>
</dbReference>
<comment type="catalytic activity">
    <reaction evidence="14">
        <text>Ca(2+)(in) = Ca(2+)(out)</text>
        <dbReference type="Rhea" id="RHEA:29671"/>
        <dbReference type="ChEBI" id="CHEBI:29108"/>
    </reaction>
</comment>
<evidence type="ECO:0000256" key="10">
    <source>
        <dbReference type="ARBA" id="ARBA00023065"/>
    </source>
</evidence>
<proteinExistence type="inferred from homology"/>
<keyword evidence="16" id="KW-0175">Coiled coil</keyword>
<dbReference type="OrthoDB" id="278338at2759"/>
<keyword evidence="7 15" id="KW-0999">Mitochondrion inner membrane</keyword>
<gene>
    <name evidence="18" type="ORF">NEZAVI_LOCUS882</name>
</gene>
<evidence type="ECO:0000256" key="5">
    <source>
        <dbReference type="ARBA" id="ARBA00022673"/>
    </source>
</evidence>
<dbReference type="PANTHER" id="PTHR13462:SF10">
    <property type="entry name" value="CALCIUM UNIPORTER PROTEIN, MITOCHONDRIAL"/>
    <property type="match status" value="1"/>
</dbReference>
<keyword evidence="6 15" id="KW-0812">Transmembrane</keyword>
<dbReference type="GO" id="GO:0005262">
    <property type="term" value="F:calcium channel activity"/>
    <property type="evidence" value="ECO:0007669"/>
    <property type="project" value="UniProtKB-UniRule"/>
</dbReference>
<dbReference type="Proteomes" id="UP001152798">
    <property type="component" value="Chromosome 1"/>
</dbReference>
<feature type="domain" description="Calcium uniporter protein C-terminal" evidence="17">
    <location>
        <begin position="64"/>
        <end position="264"/>
    </location>
</feature>
<dbReference type="GO" id="GO:0015292">
    <property type="term" value="F:uniporter activity"/>
    <property type="evidence" value="ECO:0007669"/>
    <property type="project" value="UniProtKB-UniRule"/>
</dbReference>
<dbReference type="InterPro" id="IPR006769">
    <property type="entry name" value="MCU_C"/>
</dbReference>
<comment type="subcellular location">
    <subcellularLocation>
        <location evidence="1 15">Mitochondrion inner membrane</location>
        <topology evidence="1 15">Multi-pass membrane protein</topology>
    </subcellularLocation>
</comment>
<reference evidence="18" key="1">
    <citation type="submission" date="2022-01" db="EMBL/GenBank/DDBJ databases">
        <authorList>
            <person name="King R."/>
        </authorList>
    </citation>
    <scope>NUCLEOTIDE SEQUENCE</scope>
</reference>
<evidence type="ECO:0000256" key="1">
    <source>
        <dbReference type="ARBA" id="ARBA00004448"/>
    </source>
</evidence>
<dbReference type="AlphaFoldDB" id="A0A9P0E3K2"/>
<keyword evidence="19" id="KW-1185">Reference proteome</keyword>
<organism evidence="18 19">
    <name type="scientific">Nezara viridula</name>
    <name type="common">Southern green stink bug</name>
    <name type="synonym">Cimex viridulus</name>
    <dbReference type="NCBI Taxonomy" id="85310"/>
    <lineage>
        <taxon>Eukaryota</taxon>
        <taxon>Metazoa</taxon>
        <taxon>Ecdysozoa</taxon>
        <taxon>Arthropoda</taxon>
        <taxon>Hexapoda</taxon>
        <taxon>Insecta</taxon>
        <taxon>Pterygota</taxon>
        <taxon>Neoptera</taxon>
        <taxon>Paraneoptera</taxon>
        <taxon>Hemiptera</taxon>
        <taxon>Heteroptera</taxon>
        <taxon>Panheteroptera</taxon>
        <taxon>Pentatomomorpha</taxon>
        <taxon>Pentatomoidea</taxon>
        <taxon>Pentatomidae</taxon>
        <taxon>Pentatominae</taxon>
        <taxon>Nezara</taxon>
    </lineage>
</organism>
<feature type="transmembrane region" description="Helical" evidence="15">
    <location>
        <begin position="210"/>
        <end position="228"/>
    </location>
</feature>
<comment type="similarity">
    <text evidence="2 15">Belongs to the MCU (TC 1.A.77) family.</text>
</comment>
<evidence type="ECO:0000313" key="18">
    <source>
        <dbReference type="EMBL" id="CAH1389478.1"/>
    </source>
</evidence>
<feature type="transmembrane region" description="Helical" evidence="15">
    <location>
        <begin position="178"/>
        <end position="198"/>
    </location>
</feature>
<sequence length="329" mass="37451">MVGRKGAVIKQALARLQPGTVKVEYRRGLPQVLIPLPTSRQRCLFTLKPVGNTVGDLIDMIKSEDKAISSVDITTTDNIRIASSNTIANLVEEDFKLTINGKEYFVKAPQKFEGASSDRMCEIRSLVQQLYTSLNASEHTAKLEMEFEMELENLKKQLEPLEKKKLELDRVAGRNATILTWFGLGLMSMQFGILARLTWWEYSWDIMEPVTYFVTYGTGMAAYAYFVLTRQEYLLPDVRDRQHLLSVYKRASKMGLDLDEYNRLKLSVAQLENNLTRIRDPLSKVQVPQVPVQFRDTRQPPEVSTTTSFPTRLKASVFSFFNSSSGKGK</sequence>
<protein>
    <recommendedName>
        <fullName evidence="15">Calcium uniporter protein</fullName>
    </recommendedName>
</protein>
<comment type="function">
    <text evidence="15">Mitochondrial inner membrane calcium uniporter that mediates calcium uptake into mitochondria. Mitochondrial calcium homeostasis plays key roles in cellular physiology and regulates cell bioenergetics, cytoplasmic calcium signals and activation of cell death pathways.</text>
</comment>
<evidence type="ECO:0000256" key="3">
    <source>
        <dbReference type="ARBA" id="ARBA00022448"/>
    </source>
</evidence>
<keyword evidence="5 15" id="KW-0107">Calcium channel</keyword>
<evidence type="ECO:0000256" key="9">
    <source>
        <dbReference type="ARBA" id="ARBA00022989"/>
    </source>
</evidence>